<feature type="compositionally biased region" description="Low complexity" evidence="1">
    <location>
        <begin position="253"/>
        <end position="271"/>
    </location>
</feature>
<dbReference type="InterPro" id="IPR013943">
    <property type="entry name" value="Pet127"/>
</dbReference>
<feature type="compositionally biased region" description="Low complexity" evidence="1">
    <location>
        <begin position="842"/>
        <end position="856"/>
    </location>
</feature>
<accession>A0A1V8SWP0</accession>
<dbReference type="GO" id="GO:0000964">
    <property type="term" value="P:mitochondrial RNA 5'-end processing"/>
    <property type="evidence" value="ECO:0007669"/>
    <property type="project" value="TreeGrafter"/>
</dbReference>
<dbReference type="EMBL" id="NAJO01000024">
    <property type="protein sequence ID" value="OQO03499.1"/>
    <property type="molecule type" value="Genomic_DNA"/>
</dbReference>
<dbReference type="Proteomes" id="UP000192596">
    <property type="component" value="Unassembled WGS sequence"/>
</dbReference>
<feature type="region of interest" description="Disordered" evidence="1">
    <location>
        <begin position="1279"/>
        <end position="1306"/>
    </location>
</feature>
<comment type="caution">
    <text evidence="2">The sequence shown here is derived from an EMBL/GenBank/DDBJ whole genome shotgun (WGS) entry which is preliminary data.</text>
</comment>
<proteinExistence type="predicted"/>
<feature type="compositionally biased region" description="Basic and acidic residues" evidence="1">
    <location>
        <begin position="135"/>
        <end position="150"/>
    </location>
</feature>
<name>A0A1V8SWP0_9PEZI</name>
<dbReference type="Pfam" id="PF08634">
    <property type="entry name" value="Pet127"/>
    <property type="match status" value="1"/>
</dbReference>
<evidence type="ECO:0000313" key="2">
    <source>
        <dbReference type="EMBL" id="OQO03499.1"/>
    </source>
</evidence>
<feature type="region of interest" description="Disordered" evidence="1">
    <location>
        <begin position="592"/>
        <end position="653"/>
    </location>
</feature>
<feature type="compositionally biased region" description="Acidic residues" evidence="1">
    <location>
        <begin position="861"/>
        <end position="871"/>
    </location>
</feature>
<reference evidence="3" key="1">
    <citation type="submission" date="2017-03" db="EMBL/GenBank/DDBJ databases">
        <title>Genomes of endolithic fungi from Antarctica.</title>
        <authorList>
            <person name="Coleine C."/>
            <person name="Masonjones S."/>
            <person name="Stajich J.E."/>
        </authorList>
    </citation>
    <scope>NUCLEOTIDE SEQUENCE [LARGE SCALE GENOMIC DNA]</scope>
    <source>
        <strain evidence="3">CCFEE 5527</strain>
    </source>
</reference>
<dbReference type="GO" id="GO:0005740">
    <property type="term" value="C:mitochondrial envelope"/>
    <property type="evidence" value="ECO:0007669"/>
    <property type="project" value="TreeGrafter"/>
</dbReference>
<feature type="region of interest" description="Disordered" evidence="1">
    <location>
        <begin position="253"/>
        <end position="277"/>
    </location>
</feature>
<feature type="region of interest" description="Disordered" evidence="1">
    <location>
        <begin position="688"/>
        <end position="710"/>
    </location>
</feature>
<feature type="compositionally biased region" description="Basic and acidic residues" evidence="1">
    <location>
        <begin position="74"/>
        <end position="85"/>
    </location>
</feature>
<keyword evidence="3" id="KW-1185">Reference proteome</keyword>
<feature type="compositionally biased region" description="Low complexity" evidence="1">
    <location>
        <begin position="553"/>
        <end position="567"/>
    </location>
</feature>
<dbReference type="STRING" id="1507870.A0A1V8SWP0"/>
<feature type="compositionally biased region" description="Basic and acidic residues" evidence="1">
    <location>
        <begin position="614"/>
        <end position="632"/>
    </location>
</feature>
<feature type="region of interest" description="Disordered" evidence="1">
    <location>
        <begin position="74"/>
        <end position="170"/>
    </location>
</feature>
<sequence>MYQPLAHIPPASTQRHVCLSCRRYLHVARPRRSPTPFAEHNGGGEDDLFPLNDISSDYSRQANVDLADAVPWKSERKSTLGDGRSRPQRRAVYNYSPAHDGIADTEESSSGRPLGASKSRSLPPRDNGVKSLLSKLERHAGSMDTPKQEEVASSQKTAFRSVEHSRSSRTKEELLEAIKNVRGQATKEEISATSTVLHDHAPKPDPVPIEDARPGPSVEAQLGSVLEKIIAARKAKAVQAAVENATRTSIPISSKASGARKSSKASQALKAKPLRPSHAERIAFSKAQATTPVSTTPASVDLTESEMIAAVDLLAGGTVDKTSAGEIRNDGPAIAEVWRKPSPFSRRAMSGEAAAQRQPLTESRLYRPVTHPRESLSTELGQDAYSLRQHTHGEGSIAAQVSETLHASVIEHAVGTAVTRAPGRRRSKMLSLPPSIDVMRIEQSSSSAAVPPLQFRGAALQSVTRKPSNLAEKARLTNQKVKWGGVEDSPRHISSFSASYDTLREADQVTPPAPTPVTASAAKPWGMGGGSVFQAVSSTSSSAVGAIADAVDSTSGSSIAGSSNVPSDTPAPSTGQSGGFFSSLKAKFLGSAKEKSTRDNSSQMSSPSKSIISTRDDEAAVKASHIDIETSKSLRKSNSSPQNPANGDAELSEGGSNRLAALHSNTGDAEAVVDVCDIGTDNSRVRRVNSSSKWVEASRSGTASDGLPNGQIESSNLDGVDAANPVVDGATSNKHRGLRVILTKPNMRKLLGEKRLDAARQRQAARKGQTVHSGCLTGSEPAEDAGAPSATASTGLETVSDVAIEKQDDAQPGALLQDSSTEGGKTLADAMRGADFPKALEGQQSSSGDSGDSGSSWPVPEDTDPDLSELEGCDHGTVDANGLEVTALDIEQPPVPKLSFGLERVLFNPGVYQLQDPHSRVYNFDPYLQNIMPVDEFDFNALKEYKTSSKDNALSDLALAHGKKYIGSTSSMTSTLGHFHYLLSNWRDLNLDMLSVNFPAPPKTFTNINRAPTAIFLKWKDGTYAIDADKEFDSGNVLMMLGKSMEKLLTLSRSDYERYRKSDPREIPAEERDAPEAFQYTTMGDFLMRSQLDAYDPRLPGTGMFDLKTRAVLPIRMDAGDYKPMLGYELTSLQGEYRSYEREYSDMLRSTMLKYMLQARMGRMDGIFLAYHNVQRIFGFQYLSMKEIDRAIHGQIQPCLGDQEFKLSLDMLNKVLEMATAKFPERSLRVHFETKPDKDRDLTALYVFAEPMDDEDIEKIQDKTKEKLAKFEQEMMGFVKEPKPDTPHPASTDTDAKTTAPEIPTDLSSSPLFAATLITVQKVNGAQVPRPKHLSTTDEWSVEYLIKPMSDPTQAWASYAACKDRRRVAFEKKDEEEGEEKVVNAYFQRLRDMAREGREWRTKIDGLEAGREKVVLGVDGEVVDGEGPDGVKDTESYMAWLYGETKA</sequence>
<dbReference type="OrthoDB" id="10249045at2759"/>
<feature type="region of interest" description="Disordered" evidence="1">
    <location>
        <begin position="758"/>
        <end position="793"/>
    </location>
</feature>
<evidence type="ECO:0000256" key="1">
    <source>
        <dbReference type="SAM" id="MobiDB-lite"/>
    </source>
</evidence>
<feature type="region of interest" description="Disordered" evidence="1">
    <location>
        <begin position="839"/>
        <end position="876"/>
    </location>
</feature>
<evidence type="ECO:0000313" key="3">
    <source>
        <dbReference type="Proteomes" id="UP000192596"/>
    </source>
</evidence>
<feature type="compositionally biased region" description="Polar residues" evidence="1">
    <location>
        <begin position="636"/>
        <end position="645"/>
    </location>
</feature>
<gene>
    <name evidence="2" type="ORF">B0A48_10163</name>
</gene>
<protein>
    <recommendedName>
        <fullName evidence="4">Pet127-domain-containing protein</fullName>
    </recommendedName>
</protein>
<dbReference type="PANTHER" id="PTHR31014:SF0">
    <property type="entry name" value="MITOCHONDRIAL TRANSLATION SYSTEM COMPONENT PET127-RELATED"/>
    <property type="match status" value="1"/>
</dbReference>
<feature type="region of interest" description="Disordered" evidence="1">
    <location>
        <begin position="553"/>
        <end position="577"/>
    </location>
</feature>
<feature type="compositionally biased region" description="Basic and acidic residues" evidence="1">
    <location>
        <begin position="161"/>
        <end position="170"/>
    </location>
</feature>
<feature type="compositionally biased region" description="Low complexity" evidence="1">
    <location>
        <begin position="601"/>
        <end position="613"/>
    </location>
</feature>
<dbReference type="PANTHER" id="PTHR31014">
    <property type="entry name" value="MITOCHONDRIAL TRANSLATION SYSTEM COMPONENT PET127-RELATED"/>
    <property type="match status" value="1"/>
</dbReference>
<dbReference type="InParanoid" id="A0A1V8SWP0"/>
<evidence type="ECO:0008006" key="4">
    <source>
        <dbReference type="Google" id="ProtNLM"/>
    </source>
</evidence>
<organism evidence="2 3">
    <name type="scientific">Cryoendolithus antarcticus</name>
    <dbReference type="NCBI Taxonomy" id="1507870"/>
    <lineage>
        <taxon>Eukaryota</taxon>
        <taxon>Fungi</taxon>
        <taxon>Dikarya</taxon>
        <taxon>Ascomycota</taxon>
        <taxon>Pezizomycotina</taxon>
        <taxon>Dothideomycetes</taxon>
        <taxon>Dothideomycetidae</taxon>
        <taxon>Cladosporiales</taxon>
        <taxon>Cladosporiaceae</taxon>
        <taxon>Cryoendolithus</taxon>
    </lineage>
</organism>